<dbReference type="Gene3D" id="3.90.550.10">
    <property type="entry name" value="Spore Coat Polysaccharide Biosynthesis Protein SpsA, Chain A"/>
    <property type="match status" value="1"/>
</dbReference>
<dbReference type="InterPro" id="IPR029044">
    <property type="entry name" value="Nucleotide-diphossugar_trans"/>
</dbReference>
<comment type="caution">
    <text evidence="2">The sequence shown here is derived from an EMBL/GenBank/DDBJ whole genome shotgun (WGS) entry which is preliminary data.</text>
</comment>
<keyword evidence="2" id="KW-0808">Transferase</keyword>
<keyword evidence="3" id="KW-1185">Reference proteome</keyword>
<feature type="domain" description="Glycosyltransferase 2-like" evidence="1">
    <location>
        <begin position="3"/>
        <end position="132"/>
    </location>
</feature>
<dbReference type="GO" id="GO:0016758">
    <property type="term" value="F:hexosyltransferase activity"/>
    <property type="evidence" value="ECO:0007669"/>
    <property type="project" value="UniProtKB-ARBA"/>
</dbReference>
<dbReference type="SUPFAM" id="SSF53448">
    <property type="entry name" value="Nucleotide-diphospho-sugar transferases"/>
    <property type="match status" value="1"/>
</dbReference>
<name>A0A2D0NGU4_FLAN2</name>
<gene>
    <name evidence="2" type="ORF">CRP01_05760</name>
</gene>
<dbReference type="Proteomes" id="UP000223913">
    <property type="component" value="Unassembled WGS sequence"/>
</dbReference>
<proteinExistence type="predicted"/>
<dbReference type="OrthoDB" id="761861at2"/>
<dbReference type="AlphaFoldDB" id="A0A2D0NGU4"/>
<organism evidence="2 3">
    <name type="scientific">Flavilitoribacter nigricans (strain ATCC 23147 / DSM 23189 / NBRC 102662 / NCIMB 1420 / SS-2)</name>
    <name type="common">Lewinella nigricans</name>
    <dbReference type="NCBI Taxonomy" id="1122177"/>
    <lineage>
        <taxon>Bacteria</taxon>
        <taxon>Pseudomonadati</taxon>
        <taxon>Bacteroidota</taxon>
        <taxon>Saprospiria</taxon>
        <taxon>Saprospirales</taxon>
        <taxon>Lewinellaceae</taxon>
        <taxon>Flavilitoribacter</taxon>
    </lineage>
</organism>
<dbReference type="PANTHER" id="PTHR22916:SF3">
    <property type="entry name" value="UDP-GLCNAC:BETAGAL BETA-1,3-N-ACETYLGLUCOSAMINYLTRANSFERASE-LIKE PROTEIN 1"/>
    <property type="match status" value="1"/>
</dbReference>
<reference evidence="2 3" key="1">
    <citation type="submission" date="2017-10" db="EMBL/GenBank/DDBJ databases">
        <title>The draft genome sequence of Lewinella nigricans NBRC 102662.</title>
        <authorList>
            <person name="Wang K."/>
        </authorList>
    </citation>
    <scope>NUCLEOTIDE SEQUENCE [LARGE SCALE GENOMIC DNA]</scope>
    <source>
        <strain evidence="2 3">NBRC 102662</strain>
    </source>
</reference>
<protein>
    <submittedName>
        <fullName evidence="2">Glycosyl transferase family 2</fullName>
    </submittedName>
</protein>
<evidence type="ECO:0000313" key="3">
    <source>
        <dbReference type="Proteomes" id="UP000223913"/>
    </source>
</evidence>
<dbReference type="RefSeq" id="WP_099149054.1">
    <property type="nucleotide sequence ID" value="NZ_PDUD01000009.1"/>
</dbReference>
<evidence type="ECO:0000259" key="1">
    <source>
        <dbReference type="Pfam" id="PF00535"/>
    </source>
</evidence>
<accession>A0A2D0NGU4</accession>
<dbReference type="PANTHER" id="PTHR22916">
    <property type="entry name" value="GLYCOSYLTRANSFERASE"/>
    <property type="match status" value="1"/>
</dbReference>
<dbReference type="CDD" id="cd00761">
    <property type="entry name" value="Glyco_tranf_GTA_type"/>
    <property type="match status" value="1"/>
</dbReference>
<dbReference type="Pfam" id="PF00535">
    <property type="entry name" value="Glycos_transf_2"/>
    <property type="match status" value="1"/>
</dbReference>
<dbReference type="EMBL" id="PDUD01000009">
    <property type="protein sequence ID" value="PHN07606.1"/>
    <property type="molecule type" value="Genomic_DNA"/>
</dbReference>
<sequence length="292" mass="34174">MISILIPVYNTTVVELVGSLQRQCLDLQHPFEIICLDDCSEPAFRDQNRSLSTLEGVTYRELEENIGRSRIRNQLISLAVQPYLLFMDGDSKIVRSDYLRTYIQVLEPSKVIYGGRCYQQKTPSDPAHFLHWYYGKQREALPAATRRLYPYRTFMTNNFLIPRTIALAVRFDETIRRYGYEDTLYAMELQKKGQKIIHIDNPLEHIGLEERPVFLHKVEDALDNLKEILPRNPDIDTRLLRFIDQLRSRGLLLPVRLLGGLFRPVLRAGILAFSRPPLWMLDLYKLAYFLNK</sequence>
<dbReference type="InterPro" id="IPR001173">
    <property type="entry name" value="Glyco_trans_2-like"/>
</dbReference>
<evidence type="ECO:0000313" key="2">
    <source>
        <dbReference type="EMBL" id="PHN07606.1"/>
    </source>
</evidence>